<evidence type="ECO:0000256" key="3">
    <source>
        <dbReference type="ARBA" id="ARBA00022475"/>
    </source>
</evidence>
<comment type="function">
    <text evidence="8">Probably part of an ABC transporter complex. Responsible for energy coupling to the transport system.</text>
</comment>
<dbReference type="Gene3D" id="3.40.50.300">
    <property type="entry name" value="P-loop containing nucleotide triphosphate hydrolases"/>
    <property type="match status" value="2"/>
</dbReference>
<comment type="caution">
    <text evidence="10">The sequence shown here is derived from an EMBL/GenBank/DDBJ whole genome shotgun (WGS) entry which is preliminary data.</text>
</comment>
<dbReference type="PROSITE" id="PS00211">
    <property type="entry name" value="ABC_TRANSPORTER_1"/>
    <property type="match status" value="1"/>
</dbReference>
<dbReference type="EMBL" id="DTAU01000141">
    <property type="protein sequence ID" value="HFQ79506.1"/>
    <property type="molecule type" value="Genomic_DNA"/>
</dbReference>
<dbReference type="InterPro" id="IPR027417">
    <property type="entry name" value="P-loop_NTPase"/>
</dbReference>
<accession>A0A832AUJ9</accession>
<gene>
    <name evidence="10" type="ORF">ENT99_07425</name>
</gene>
<dbReference type="InterPro" id="IPR015856">
    <property type="entry name" value="ABC_transpr_CbiO/EcfA_su"/>
</dbReference>
<dbReference type="GO" id="GO:0043190">
    <property type="term" value="C:ATP-binding cassette (ABC) transporter complex"/>
    <property type="evidence" value="ECO:0007669"/>
    <property type="project" value="TreeGrafter"/>
</dbReference>
<keyword evidence="6" id="KW-1278">Translocase</keyword>
<dbReference type="InterPro" id="IPR050095">
    <property type="entry name" value="ECF_ABC_transporter_ATP-bd"/>
</dbReference>
<dbReference type="PANTHER" id="PTHR43553">
    <property type="entry name" value="HEAVY METAL TRANSPORTER"/>
    <property type="match status" value="1"/>
</dbReference>
<comment type="subcellular location">
    <subcellularLocation>
        <location evidence="1">Cell membrane</location>
        <topology evidence="1">Peripheral membrane protein</topology>
    </subcellularLocation>
</comment>
<evidence type="ECO:0000256" key="1">
    <source>
        <dbReference type="ARBA" id="ARBA00004202"/>
    </source>
</evidence>
<feature type="domain" description="ABC transporter" evidence="9">
    <location>
        <begin position="7"/>
        <end position="235"/>
    </location>
</feature>
<dbReference type="GO" id="GO:0005524">
    <property type="term" value="F:ATP binding"/>
    <property type="evidence" value="ECO:0007669"/>
    <property type="project" value="UniProtKB-KW"/>
</dbReference>
<dbReference type="SUPFAM" id="SSF52540">
    <property type="entry name" value="P-loop containing nucleoside triphosphate hydrolases"/>
    <property type="match status" value="2"/>
</dbReference>
<dbReference type="CDD" id="cd03225">
    <property type="entry name" value="ABC_cobalt_CbiO_domain1"/>
    <property type="match status" value="2"/>
</dbReference>
<sequence length="429" mass="48071">MREPKVLEVKDLKVEARGRTILNHISFSIDRGETLLVLGRSGSGKTTLLRALTFIAKELFDMVIKGSIEIYGEKIRNSYSASKHICYIVQEPWFSISTPYPYIEIMFYSRNSFPEIIGMAKEFGIHNCLWSSTSSLSAGEIERIALLEAYISRKDVILIDEASSYLDTQSRYKIVELVKKLKNSGISTVVVDHDVELWRSVVDSVLYIDNGSAKIYEDPKETPIYDDLTKLNEYAEKLSPCSSNEDEIVIEARDVWFKYPDGERYVINGVDIDIEKGGITWIKGASGSGKSTLLKILAGILKPVKGSMRRPKGIQFIPENPLHYISSPTPREELMNRIDIAKKFNLEKALDTPIAMLSSGEKRRLAIASAFIRQPKALLIDEPTVGLDPWNAIHVLESLCLLAKHGCGIAVASHGEELRYISNNVIELG</sequence>
<dbReference type="PROSITE" id="PS50893">
    <property type="entry name" value="ABC_TRANSPORTER_2"/>
    <property type="match status" value="2"/>
</dbReference>
<evidence type="ECO:0000256" key="8">
    <source>
        <dbReference type="ARBA" id="ARBA00025157"/>
    </source>
</evidence>
<dbReference type="GO" id="GO:0042626">
    <property type="term" value="F:ATPase-coupled transmembrane transporter activity"/>
    <property type="evidence" value="ECO:0007669"/>
    <property type="project" value="TreeGrafter"/>
</dbReference>
<evidence type="ECO:0000256" key="4">
    <source>
        <dbReference type="ARBA" id="ARBA00022741"/>
    </source>
</evidence>
<evidence type="ECO:0000256" key="6">
    <source>
        <dbReference type="ARBA" id="ARBA00022967"/>
    </source>
</evidence>
<keyword evidence="2" id="KW-0813">Transport</keyword>
<keyword evidence="5 10" id="KW-0067">ATP-binding</keyword>
<keyword evidence="4" id="KW-0547">Nucleotide-binding</keyword>
<dbReference type="InterPro" id="IPR017871">
    <property type="entry name" value="ABC_transporter-like_CS"/>
</dbReference>
<keyword evidence="3" id="KW-1003">Cell membrane</keyword>
<evidence type="ECO:0000256" key="5">
    <source>
        <dbReference type="ARBA" id="ARBA00022840"/>
    </source>
</evidence>
<dbReference type="AlphaFoldDB" id="A0A832AUJ9"/>
<dbReference type="SMART" id="SM00382">
    <property type="entry name" value="AAA"/>
    <property type="match status" value="2"/>
</dbReference>
<keyword evidence="7" id="KW-0472">Membrane</keyword>
<feature type="domain" description="ABC transporter" evidence="9">
    <location>
        <begin position="250"/>
        <end position="428"/>
    </location>
</feature>
<evidence type="ECO:0000313" key="10">
    <source>
        <dbReference type="EMBL" id="HFQ79506.1"/>
    </source>
</evidence>
<dbReference type="PANTHER" id="PTHR43553:SF27">
    <property type="entry name" value="ENERGY-COUPLING FACTOR TRANSPORTER ATP-BINDING PROTEIN ECFA2"/>
    <property type="match status" value="1"/>
</dbReference>
<proteinExistence type="predicted"/>
<evidence type="ECO:0000256" key="7">
    <source>
        <dbReference type="ARBA" id="ARBA00023136"/>
    </source>
</evidence>
<evidence type="ECO:0000256" key="2">
    <source>
        <dbReference type="ARBA" id="ARBA00022448"/>
    </source>
</evidence>
<reference evidence="10" key="1">
    <citation type="journal article" date="2020" name="mSystems">
        <title>Genome- and Community-Level Interaction Insights into Carbon Utilization and Element Cycling Functions of Hydrothermarchaeota in Hydrothermal Sediment.</title>
        <authorList>
            <person name="Zhou Z."/>
            <person name="Liu Y."/>
            <person name="Xu W."/>
            <person name="Pan J."/>
            <person name="Luo Z.H."/>
            <person name="Li M."/>
        </authorList>
    </citation>
    <scope>NUCLEOTIDE SEQUENCE</scope>
    <source>
        <strain evidence="10">SpSt-629</strain>
    </source>
</reference>
<name>A0A832AUJ9_9CREN</name>
<evidence type="ECO:0000259" key="9">
    <source>
        <dbReference type="PROSITE" id="PS50893"/>
    </source>
</evidence>
<dbReference type="GO" id="GO:0016887">
    <property type="term" value="F:ATP hydrolysis activity"/>
    <property type="evidence" value="ECO:0007669"/>
    <property type="project" value="InterPro"/>
</dbReference>
<dbReference type="InterPro" id="IPR003439">
    <property type="entry name" value="ABC_transporter-like_ATP-bd"/>
</dbReference>
<protein>
    <submittedName>
        <fullName evidence="10">ATP-binding cassette domain-containing protein</fullName>
    </submittedName>
</protein>
<dbReference type="InterPro" id="IPR003593">
    <property type="entry name" value="AAA+_ATPase"/>
</dbReference>
<organism evidence="10">
    <name type="scientific">Ignisphaera aggregans</name>
    <dbReference type="NCBI Taxonomy" id="334771"/>
    <lineage>
        <taxon>Archaea</taxon>
        <taxon>Thermoproteota</taxon>
        <taxon>Thermoprotei</taxon>
        <taxon>Desulfurococcales</taxon>
        <taxon>Desulfurococcaceae</taxon>
        <taxon>Ignisphaera</taxon>
    </lineage>
</organism>
<dbReference type="Pfam" id="PF00005">
    <property type="entry name" value="ABC_tran"/>
    <property type="match status" value="2"/>
</dbReference>